<reference evidence="7 8" key="1">
    <citation type="submission" date="2023-07" db="EMBL/GenBank/DDBJ databases">
        <title>Genomic Encyclopedia of Type Strains, Phase IV (KMG-IV): sequencing the most valuable type-strain genomes for metagenomic binning, comparative biology and taxonomic classification.</title>
        <authorList>
            <person name="Goeker M."/>
        </authorList>
    </citation>
    <scope>NUCLEOTIDE SEQUENCE [LARGE SCALE GENOMIC DNA]</scope>
    <source>
        <strain evidence="7 8">DSM 23948</strain>
    </source>
</reference>
<dbReference type="SUPFAM" id="SSF52242">
    <property type="entry name" value="Cobalamin (vitamin B12)-binding domain"/>
    <property type="match status" value="1"/>
</dbReference>
<proteinExistence type="inferred from homology"/>
<dbReference type="InterPro" id="IPR016176">
    <property type="entry name" value="Cbl-dep_enz_cat"/>
</dbReference>
<dbReference type="EMBL" id="JAUSTU010000012">
    <property type="protein sequence ID" value="MDQ0156459.1"/>
    <property type="molecule type" value="Genomic_DNA"/>
</dbReference>
<comment type="similarity">
    <text evidence="2">Belongs to the methylmalonyl-CoA mutase family.</text>
</comment>
<feature type="domain" description="Methylmalonyl-CoA mutase alpha/beta chain catalytic" evidence="6">
    <location>
        <begin position="157"/>
        <end position="443"/>
    </location>
</feature>
<comment type="cofactor">
    <cofactor evidence="1">
        <name>adenosylcob(III)alamin</name>
        <dbReference type="ChEBI" id="CHEBI:18408"/>
    </cofactor>
</comment>
<dbReference type="Gene3D" id="3.40.50.280">
    <property type="entry name" value="Cobalamin-binding domain"/>
    <property type="match status" value="1"/>
</dbReference>
<name>A0ABT9V677_9BACL</name>
<dbReference type="GO" id="GO:0004494">
    <property type="term" value="F:methylmalonyl-CoA mutase activity"/>
    <property type="evidence" value="ECO:0007669"/>
    <property type="project" value="UniProtKB-EC"/>
</dbReference>
<dbReference type="InterPro" id="IPR036724">
    <property type="entry name" value="Cobalamin-bd_sf"/>
</dbReference>
<keyword evidence="8" id="KW-1185">Reference proteome</keyword>
<keyword evidence="5" id="KW-0170">Cobalt</keyword>
<dbReference type="Pfam" id="PF01642">
    <property type="entry name" value="MM_CoA_mutase"/>
    <property type="match status" value="2"/>
</dbReference>
<evidence type="ECO:0000256" key="3">
    <source>
        <dbReference type="ARBA" id="ARBA00022628"/>
    </source>
</evidence>
<gene>
    <name evidence="7" type="ORF">J2S07_002779</name>
</gene>
<dbReference type="CDD" id="cd03677">
    <property type="entry name" value="MM_CoA_mutase_beta"/>
    <property type="match status" value="1"/>
</dbReference>
<dbReference type="Gene3D" id="3.20.20.240">
    <property type="entry name" value="Methylmalonyl-CoA mutase"/>
    <property type="match status" value="1"/>
</dbReference>
<evidence type="ECO:0000256" key="5">
    <source>
        <dbReference type="ARBA" id="ARBA00023285"/>
    </source>
</evidence>
<dbReference type="PANTHER" id="PTHR48101">
    <property type="entry name" value="METHYLMALONYL-COA MUTASE, MITOCHONDRIAL-RELATED"/>
    <property type="match status" value="1"/>
</dbReference>
<evidence type="ECO:0000313" key="7">
    <source>
        <dbReference type="EMBL" id="MDQ0156459.1"/>
    </source>
</evidence>
<evidence type="ECO:0000256" key="1">
    <source>
        <dbReference type="ARBA" id="ARBA00001922"/>
    </source>
</evidence>
<dbReference type="SUPFAM" id="SSF51703">
    <property type="entry name" value="Cobalamin (vitamin B12)-dependent enzymes"/>
    <property type="match status" value="1"/>
</dbReference>
<protein>
    <submittedName>
        <fullName evidence="7">Methylmalonyl-CoA mutase</fullName>
        <ecNumber evidence="7">5.4.99.2</ecNumber>
    </submittedName>
</protein>
<evidence type="ECO:0000259" key="6">
    <source>
        <dbReference type="Pfam" id="PF01642"/>
    </source>
</evidence>
<evidence type="ECO:0000256" key="4">
    <source>
        <dbReference type="ARBA" id="ARBA00023235"/>
    </source>
</evidence>
<dbReference type="Proteomes" id="UP001231362">
    <property type="component" value="Unassembled WGS sequence"/>
</dbReference>
<dbReference type="PANTHER" id="PTHR48101:SF1">
    <property type="entry name" value="METHYLMALONYL-COA MUTASE, LARGE SUBUNIT"/>
    <property type="match status" value="1"/>
</dbReference>
<sequence length="609" mass="68640">MDVKEMREYTFPTSTLEEWQKKSEESLKGRKIETLEKQTYENIKLKPLYTRAEGTPQSQYPAQSDFRRGFQPLGYFKEEWRVAQKLSTENGTLKETLSKAFDSGQTAIALDVTTAVLSQLKEMEEFHDQYPYSVNAREHHEEMIKVVSGFSNAGSGTGFIAKDPIALLAEQGASEDILNEKYDSFHNTVKKARVSLPYVRTILVDTIPYHNGGANAVQELAIALSTAVTHIEELLSRRDLSIEEIISKLVFQFAVGANFFMELSKLRASRILWNKIMEAYGIAEEKREMVIAASTSSYTKTVYDPYVNMLRAGSEAFAAVLGGVQYLHVSPYNEPEGITTDFSDRIARNIQLILKEEAHLTKTVDPAGGSWYIEHLTTELAEKAWELFLSIDERGGMIEALKQGWLQSEIAAVQAKRKEAISTRKQTIVGTNRYADLRGDRLEIPEKVDLFTGGFIEPIPQRRLAVVFEQLRKKADSLTKPFVGLITLGELRTHKARLDFVNGFLAPGGIEGVASGEVNRAEEALAFMKESNYRHYCLCGSNEQYEEFGLEIAKQIKAEYPDIQLYLAGLPTNEEKWLQIGIRDFIHLKSNCYETLAALIAEMEVASDE</sequence>
<evidence type="ECO:0000313" key="8">
    <source>
        <dbReference type="Proteomes" id="UP001231362"/>
    </source>
</evidence>
<dbReference type="EC" id="5.4.99.2" evidence="7"/>
<keyword evidence="4 7" id="KW-0413">Isomerase</keyword>
<dbReference type="InterPro" id="IPR006099">
    <property type="entry name" value="MeMalonylCoA_mutase_a/b_cat"/>
</dbReference>
<comment type="caution">
    <text evidence="7">The sequence shown here is derived from an EMBL/GenBank/DDBJ whole genome shotgun (WGS) entry which is preliminary data.</text>
</comment>
<accession>A0ABT9V677</accession>
<dbReference type="RefSeq" id="WP_307150965.1">
    <property type="nucleotide sequence ID" value="NZ_JAUSTU010000012.1"/>
</dbReference>
<evidence type="ECO:0000256" key="2">
    <source>
        <dbReference type="ARBA" id="ARBA00008465"/>
    </source>
</evidence>
<organism evidence="7 8">
    <name type="scientific">Anoxybacillus andreesenii</name>
    <dbReference type="NCBI Taxonomy" id="1325932"/>
    <lineage>
        <taxon>Bacteria</taxon>
        <taxon>Bacillati</taxon>
        <taxon>Bacillota</taxon>
        <taxon>Bacilli</taxon>
        <taxon>Bacillales</taxon>
        <taxon>Anoxybacillaceae</taxon>
        <taxon>Anoxybacillus</taxon>
    </lineage>
</organism>
<feature type="domain" description="Methylmalonyl-CoA mutase alpha/beta chain catalytic" evidence="6">
    <location>
        <begin position="38"/>
        <end position="113"/>
    </location>
</feature>
<keyword evidence="3" id="KW-0846">Cobalamin</keyword>